<evidence type="ECO:0000259" key="2">
    <source>
        <dbReference type="Pfam" id="PF02350"/>
    </source>
</evidence>
<evidence type="ECO:0000256" key="1">
    <source>
        <dbReference type="RuleBase" id="RU003513"/>
    </source>
</evidence>
<evidence type="ECO:0000313" key="3">
    <source>
        <dbReference type="EMBL" id="GJG58944.1"/>
    </source>
</evidence>
<sequence length="387" mass="42406">MEIAIFCGARPNFIKVAPVIRQITNLQKRGEALTYTLIYAGAEDDPTLEGTIFDDLDIQRPAVYLSVTCQNLNELTGQVMAKFEAYLQNHHTDAVIVVDDLASTMAAAIVTKKQGILLAHIAAGTRSFDIKMPKEINRLVIDGLSDLLFTAGISNNSIANREGAELSKVYCVGNILTDNLRHCHNAIEAAGAVTSRDVLEPLGLTTHDGNENCTKPRYIVFTLNRKALLADRDNLLAMLTGMLKACGDTPVIAPLRNPAVETITSIGLHRGLDLHNFHIINPLGYLPFSYLTKHALGIITDSGNVAEEATFNQVPCITLNSYTEHIETVKVGTNVLVGEDADKLAEATRKMVSGQWKQSAIPERWDGRVAERIVQTVVDTAEKYYHK</sequence>
<dbReference type="Gene3D" id="3.40.50.2000">
    <property type="entry name" value="Glycogen Phosphorylase B"/>
    <property type="match status" value="2"/>
</dbReference>
<accession>A0A9R1CAG9</accession>
<dbReference type="CDD" id="cd03786">
    <property type="entry name" value="GTB_UDP-GlcNAc_2-Epimerase"/>
    <property type="match status" value="1"/>
</dbReference>
<dbReference type="Pfam" id="PF02350">
    <property type="entry name" value="Epimerase_2"/>
    <property type="match status" value="1"/>
</dbReference>
<protein>
    <submittedName>
        <fullName evidence="3">UDP-N-acetyl glucosamine 2-epimerase</fullName>
    </submittedName>
</protein>
<organism evidence="3 4">
    <name type="scientific">Prevotella lacticifex</name>
    <dbReference type="NCBI Taxonomy" id="2854755"/>
    <lineage>
        <taxon>Bacteria</taxon>
        <taxon>Pseudomonadati</taxon>
        <taxon>Bacteroidota</taxon>
        <taxon>Bacteroidia</taxon>
        <taxon>Bacteroidales</taxon>
        <taxon>Prevotellaceae</taxon>
        <taxon>Prevotella</taxon>
    </lineage>
</organism>
<comment type="similarity">
    <text evidence="1">Belongs to the UDP-N-acetylglucosamine 2-epimerase family.</text>
</comment>
<comment type="caution">
    <text evidence="3">The sequence shown here is derived from an EMBL/GenBank/DDBJ whole genome shotgun (WGS) entry which is preliminary data.</text>
</comment>
<evidence type="ECO:0000313" key="4">
    <source>
        <dbReference type="Proteomes" id="UP000825483"/>
    </source>
</evidence>
<dbReference type="AlphaFoldDB" id="A0A9R1CAG9"/>
<dbReference type="SUPFAM" id="SSF53756">
    <property type="entry name" value="UDP-Glycosyltransferase/glycogen phosphorylase"/>
    <property type="match status" value="1"/>
</dbReference>
<dbReference type="RefSeq" id="WP_223929006.1">
    <property type="nucleotide sequence ID" value="NZ_BPTU01000001.1"/>
</dbReference>
<gene>
    <name evidence="3" type="ORF">PRLR5076_17950</name>
</gene>
<dbReference type="InterPro" id="IPR003331">
    <property type="entry name" value="UDP_GlcNAc_Epimerase_2_dom"/>
</dbReference>
<feature type="domain" description="UDP-N-acetylglucosamine 2-epimerase" evidence="2">
    <location>
        <begin position="31"/>
        <end position="376"/>
    </location>
</feature>
<dbReference type="PANTHER" id="PTHR43174">
    <property type="entry name" value="UDP-N-ACETYLGLUCOSAMINE 2-EPIMERASE"/>
    <property type="match status" value="1"/>
</dbReference>
<reference evidence="3" key="1">
    <citation type="journal article" date="2022" name="Int. J. Syst. Evol. Microbiol.">
        <title>Prevotella lacticifex sp. nov., isolated from the rumen of cows.</title>
        <authorList>
            <person name="Shinkai T."/>
            <person name="Ikeyama N."/>
            <person name="Kumagai M."/>
            <person name="Ohmori H."/>
            <person name="Sakamoto M."/>
            <person name="Ohkuma M."/>
            <person name="Mitsumori M."/>
        </authorList>
    </citation>
    <scope>NUCLEOTIDE SEQUENCE</scope>
    <source>
        <strain evidence="3">R5076</strain>
    </source>
</reference>
<dbReference type="GO" id="GO:0016853">
    <property type="term" value="F:isomerase activity"/>
    <property type="evidence" value="ECO:0007669"/>
    <property type="project" value="UniProtKB-KW"/>
</dbReference>
<keyword evidence="1" id="KW-0413">Isomerase</keyword>
<dbReference type="InterPro" id="IPR029767">
    <property type="entry name" value="WecB-like"/>
</dbReference>
<keyword evidence="4" id="KW-1185">Reference proteome</keyword>
<dbReference type="Proteomes" id="UP000825483">
    <property type="component" value="Unassembled WGS sequence"/>
</dbReference>
<dbReference type="EMBL" id="BPUB01000002">
    <property type="protein sequence ID" value="GJG58944.1"/>
    <property type="molecule type" value="Genomic_DNA"/>
</dbReference>
<proteinExistence type="inferred from homology"/>
<dbReference type="PANTHER" id="PTHR43174:SF1">
    <property type="entry name" value="UDP-N-ACETYLGLUCOSAMINE 2-EPIMERASE"/>
    <property type="match status" value="1"/>
</dbReference>
<name>A0A9R1CAG9_9BACT</name>
<dbReference type="GeneID" id="72467010"/>